<dbReference type="PROSITE" id="PS01031">
    <property type="entry name" value="SHSP"/>
    <property type="match status" value="1"/>
</dbReference>
<accession>A0A094QGM4</accession>
<dbReference type="Pfam" id="PF00011">
    <property type="entry name" value="HSP20"/>
    <property type="match status" value="1"/>
</dbReference>
<evidence type="ECO:0000259" key="2">
    <source>
        <dbReference type="PROSITE" id="PS01031"/>
    </source>
</evidence>
<dbReference type="InterPro" id="IPR037913">
    <property type="entry name" value="ACD_IbpA/B"/>
</dbReference>
<dbReference type="Gene3D" id="2.60.40.790">
    <property type="match status" value="1"/>
</dbReference>
<dbReference type="InterPro" id="IPR008978">
    <property type="entry name" value="HSP20-like_chaperone"/>
</dbReference>
<dbReference type="AlphaFoldDB" id="A0A094QGM4"/>
<dbReference type="PANTHER" id="PTHR47062:SF1">
    <property type="entry name" value="SMALL HEAT SHOCK PROTEIN IBPA"/>
    <property type="match status" value="1"/>
</dbReference>
<dbReference type="CDD" id="cd06470">
    <property type="entry name" value="ACD_IbpA-B_like"/>
    <property type="match status" value="1"/>
</dbReference>
<proteinExistence type="predicted"/>
<name>A0A094QGM4_9ZZZZ</name>
<dbReference type="InterPro" id="IPR002068">
    <property type="entry name" value="A-crystallin/Hsp20_dom"/>
</dbReference>
<evidence type="ECO:0000313" key="3">
    <source>
        <dbReference type="EMBL" id="KGA21434.1"/>
    </source>
</evidence>
<sequence>MGVHRRQRVQRRFAKGVQLVSSRYLAKKGEIYMGYTLVKNQRPVSTFPSISEYFPNLEAWSVGFDREWRLLEQMQNTLMGGTSSYPPYNIKQLSEDRYKIEMAVAGFAKSELKVEMHNNQLSIEGSKGYSDEGNEGDYVYRGIAGRQFRQTFALADHVKVNGSELRDGILTIELERDLPEEKKPRLIEIN</sequence>
<feature type="domain" description="SHSP" evidence="2">
    <location>
        <begin position="79"/>
        <end position="190"/>
    </location>
</feature>
<gene>
    <name evidence="3" type="ORF">GM51_1840</name>
</gene>
<reference evidence="3" key="1">
    <citation type="submission" date="2014-06" db="EMBL/GenBank/DDBJ databases">
        <title>Key roles for freshwater Actinobacteria revealed by deep metagenomic sequencing.</title>
        <authorList>
            <person name="Ghai R."/>
            <person name="Mizuno C.M."/>
            <person name="Picazo A."/>
            <person name="Camacho A."/>
            <person name="Rodriguez-Valera F."/>
        </authorList>
    </citation>
    <scope>NUCLEOTIDE SEQUENCE</scope>
</reference>
<evidence type="ECO:0000256" key="1">
    <source>
        <dbReference type="ARBA" id="ARBA00023016"/>
    </source>
</evidence>
<dbReference type="EMBL" id="JNSL01000006">
    <property type="protein sequence ID" value="KGA21434.1"/>
    <property type="molecule type" value="Genomic_DNA"/>
</dbReference>
<dbReference type="SUPFAM" id="SSF49764">
    <property type="entry name" value="HSP20-like chaperones"/>
    <property type="match status" value="1"/>
</dbReference>
<keyword evidence="1" id="KW-0346">Stress response</keyword>
<dbReference type="PANTHER" id="PTHR47062">
    <property type="match status" value="1"/>
</dbReference>
<organism evidence="3">
    <name type="scientific">freshwater metagenome</name>
    <dbReference type="NCBI Taxonomy" id="449393"/>
    <lineage>
        <taxon>unclassified sequences</taxon>
        <taxon>metagenomes</taxon>
        <taxon>ecological metagenomes</taxon>
    </lineage>
</organism>
<protein>
    <recommendedName>
        <fullName evidence="2">SHSP domain-containing protein</fullName>
    </recommendedName>
</protein>
<comment type="caution">
    <text evidence="3">The sequence shown here is derived from an EMBL/GenBank/DDBJ whole genome shotgun (WGS) entry which is preliminary data.</text>
</comment>